<dbReference type="GO" id="GO:0006508">
    <property type="term" value="P:proteolysis"/>
    <property type="evidence" value="ECO:0007669"/>
    <property type="project" value="InterPro"/>
</dbReference>
<dbReference type="Proteomes" id="UP000501690">
    <property type="component" value="Linkage Group LG11"/>
</dbReference>
<dbReference type="InterPro" id="IPR029058">
    <property type="entry name" value="AB_hydrolase_fold"/>
</dbReference>
<evidence type="ECO:0000313" key="3">
    <source>
        <dbReference type="EMBL" id="QCE14032.1"/>
    </source>
</evidence>
<keyword evidence="2" id="KW-0732">Signal</keyword>
<dbReference type="SUPFAM" id="SSF53474">
    <property type="entry name" value="alpha/beta-Hydrolases"/>
    <property type="match status" value="1"/>
</dbReference>
<comment type="similarity">
    <text evidence="1">Belongs to the peptidase S10 family.</text>
</comment>
<protein>
    <submittedName>
        <fullName evidence="3">Cathepsin A</fullName>
    </submittedName>
</protein>
<feature type="signal peptide" evidence="2">
    <location>
        <begin position="1"/>
        <end position="24"/>
    </location>
</feature>
<accession>A0A4D6NLV9</accession>
<organism evidence="3 4">
    <name type="scientific">Vigna unguiculata</name>
    <name type="common">Cowpea</name>
    <dbReference type="NCBI Taxonomy" id="3917"/>
    <lineage>
        <taxon>Eukaryota</taxon>
        <taxon>Viridiplantae</taxon>
        <taxon>Streptophyta</taxon>
        <taxon>Embryophyta</taxon>
        <taxon>Tracheophyta</taxon>
        <taxon>Spermatophyta</taxon>
        <taxon>Magnoliopsida</taxon>
        <taxon>eudicotyledons</taxon>
        <taxon>Gunneridae</taxon>
        <taxon>Pentapetalae</taxon>
        <taxon>rosids</taxon>
        <taxon>fabids</taxon>
        <taxon>Fabales</taxon>
        <taxon>Fabaceae</taxon>
        <taxon>Papilionoideae</taxon>
        <taxon>50 kb inversion clade</taxon>
        <taxon>NPAAA clade</taxon>
        <taxon>indigoferoid/millettioid clade</taxon>
        <taxon>Phaseoleae</taxon>
        <taxon>Vigna</taxon>
    </lineage>
</organism>
<keyword evidence="4" id="KW-1185">Reference proteome</keyword>
<feature type="chain" id="PRO_5020031820" evidence="2">
    <location>
        <begin position="25"/>
        <end position="98"/>
    </location>
</feature>
<proteinExistence type="inferred from homology"/>
<dbReference type="Gene3D" id="3.40.50.1820">
    <property type="entry name" value="alpha/beta hydrolase"/>
    <property type="match status" value="1"/>
</dbReference>
<dbReference type="AlphaFoldDB" id="A0A4D6NLV9"/>
<evidence type="ECO:0000313" key="4">
    <source>
        <dbReference type="Proteomes" id="UP000501690"/>
    </source>
</evidence>
<evidence type="ECO:0000256" key="2">
    <source>
        <dbReference type="SAM" id="SignalP"/>
    </source>
</evidence>
<dbReference type="GO" id="GO:0004185">
    <property type="term" value="F:serine-type carboxypeptidase activity"/>
    <property type="evidence" value="ECO:0007669"/>
    <property type="project" value="InterPro"/>
</dbReference>
<dbReference type="EMBL" id="CP039355">
    <property type="protein sequence ID" value="QCE14032.1"/>
    <property type="molecule type" value="Genomic_DNA"/>
</dbReference>
<evidence type="ECO:0000256" key="1">
    <source>
        <dbReference type="ARBA" id="ARBA00009431"/>
    </source>
</evidence>
<gene>
    <name evidence="3" type="ORF">DEO72_LG11g1030</name>
</gene>
<sequence>MAQRGWSEILCIATLLLCSGVATSFSTDPPLLQQQKDRVGTLPGQTFNVSFAHYAGYITVDENAERALFYWFIEALEDPHSKPLVLWLNGGEFKFALH</sequence>
<dbReference type="InterPro" id="IPR001563">
    <property type="entry name" value="Peptidase_S10"/>
</dbReference>
<reference evidence="3 4" key="1">
    <citation type="submission" date="2019-04" db="EMBL/GenBank/DDBJ databases">
        <title>An improved genome assembly and genetic linkage map for asparagus bean, Vigna unguiculata ssp. sesquipedialis.</title>
        <authorList>
            <person name="Xia Q."/>
            <person name="Zhang R."/>
            <person name="Dong Y."/>
        </authorList>
    </citation>
    <scope>NUCLEOTIDE SEQUENCE [LARGE SCALE GENOMIC DNA]</scope>
    <source>
        <tissue evidence="3">Leaf</tissue>
    </source>
</reference>
<name>A0A4D6NLV9_VIGUN</name>
<dbReference type="Pfam" id="PF00450">
    <property type="entry name" value="Peptidase_S10"/>
    <property type="match status" value="1"/>
</dbReference>